<dbReference type="GO" id="GO:0051536">
    <property type="term" value="F:iron-sulfur cluster binding"/>
    <property type="evidence" value="ECO:0007669"/>
    <property type="project" value="UniProtKB-KW"/>
</dbReference>
<dbReference type="GO" id="GO:0005829">
    <property type="term" value="C:cytosol"/>
    <property type="evidence" value="ECO:0007669"/>
    <property type="project" value="TreeGrafter"/>
</dbReference>
<dbReference type="InterPro" id="IPR051198">
    <property type="entry name" value="BchE-like"/>
</dbReference>
<dbReference type="GO" id="GO:0003824">
    <property type="term" value="F:catalytic activity"/>
    <property type="evidence" value="ECO:0007669"/>
    <property type="project" value="InterPro"/>
</dbReference>
<dbReference type="InterPro" id="IPR007197">
    <property type="entry name" value="rSAM"/>
</dbReference>
<evidence type="ECO:0000256" key="4">
    <source>
        <dbReference type="ARBA" id="ARBA00023004"/>
    </source>
</evidence>
<dbReference type="InterPro" id="IPR058240">
    <property type="entry name" value="rSAM_sf"/>
</dbReference>
<dbReference type="PANTHER" id="PTHR43409">
    <property type="entry name" value="ANAEROBIC MAGNESIUM-PROTOPORPHYRIN IX MONOMETHYL ESTER CYCLASE-RELATED"/>
    <property type="match status" value="1"/>
</dbReference>
<evidence type="ECO:0000256" key="1">
    <source>
        <dbReference type="ARBA" id="ARBA00001966"/>
    </source>
</evidence>
<comment type="cofactor">
    <cofactor evidence="1">
        <name>[4Fe-4S] cluster</name>
        <dbReference type="ChEBI" id="CHEBI:49883"/>
    </cofactor>
</comment>
<comment type="caution">
    <text evidence="7">The sequence shown here is derived from an EMBL/GenBank/DDBJ whole genome shotgun (WGS) entry which is preliminary data.</text>
</comment>
<dbReference type="PANTHER" id="PTHR43409:SF7">
    <property type="entry name" value="BLL1977 PROTEIN"/>
    <property type="match status" value="1"/>
</dbReference>
<evidence type="ECO:0000259" key="6">
    <source>
        <dbReference type="SMART" id="SM00729"/>
    </source>
</evidence>
<sequence>MKAPAGGPVGTNDSAPRVVLLSTYDLGRQPFGLASPAAWLRRAGALVACNDLAVEPLNEEALRGADFVAFHLPMHTATRLAAREVGRVRALNPRARLGFFGLYAAMNEAYLRRLGADLVVGGEFERALGDWVTGEAPSADTISLERLPFVTPDRSGLPELSRYARVDLGDGRRMTVGHTEASRGCKHMCRHCPIVPVYRGRFRVVPRAVVLADICQQIEAGARHVTFGDPDFWNGIGHAIPIVRELHREFPDVTYDVTIKIEHLLQHAEHLATLRETGCLFVTSAVESVEDRVLRLLEKGHTRADFIEVARRFREVGLALHPTFVAFTPWMSVQGYLDLLKEISWLDLIENLAPVQLAIRLLIPAGSRLLELPDVRSLVGPFDEAALCHPWVHPDRRVDALHREIEAMVREATAGDSSRVEIFERAWQIAGRAAGGRVPGTRGGRAAGATADGEARHAGFPHVARDPKRPPVPFLTEPWYC</sequence>
<keyword evidence="5" id="KW-0411">Iron-sulfur</keyword>
<reference evidence="7 8" key="1">
    <citation type="journal article" date="2019" name="Nat. Microbiol.">
        <title>Mediterranean grassland soil C-N compound turnover is dependent on rainfall and depth, and is mediated by genomically divergent microorganisms.</title>
        <authorList>
            <person name="Diamond S."/>
            <person name="Andeer P.F."/>
            <person name="Li Z."/>
            <person name="Crits-Christoph A."/>
            <person name="Burstein D."/>
            <person name="Anantharaman K."/>
            <person name="Lane K.R."/>
            <person name="Thomas B.C."/>
            <person name="Pan C."/>
            <person name="Northen T.R."/>
            <person name="Banfield J.F."/>
        </authorList>
    </citation>
    <scope>NUCLEOTIDE SEQUENCE [LARGE SCALE GENOMIC DNA]</scope>
    <source>
        <strain evidence="7">WS_2</strain>
    </source>
</reference>
<accession>A0A538T2Z1</accession>
<evidence type="ECO:0000256" key="2">
    <source>
        <dbReference type="ARBA" id="ARBA00022691"/>
    </source>
</evidence>
<protein>
    <submittedName>
        <fullName evidence="7">Radical SAM protein</fullName>
    </submittedName>
</protein>
<evidence type="ECO:0000313" key="8">
    <source>
        <dbReference type="Proteomes" id="UP000317716"/>
    </source>
</evidence>
<dbReference type="SFLD" id="SFLDS00029">
    <property type="entry name" value="Radical_SAM"/>
    <property type="match status" value="1"/>
</dbReference>
<dbReference type="InterPro" id="IPR006638">
    <property type="entry name" value="Elp3/MiaA/NifB-like_rSAM"/>
</dbReference>
<dbReference type="SMART" id="SM00729">
    <property type="entry name" value="Elp3"/>
    <property type="match status" value="1"/>
</dbReference>
<dbReference type="GO" id="GO:0046872">
    <property type="term" value="F:metal ion binding"/>
    <property type="evidence" value="ECO:0007669"/>
    <property type="project" value="UniProtKB-KW"/>
</dbReference>
<dbReference type="Proteomes" id="UP000317716">
    <property type="component" value="Unassembled WGS sequence"/>
</dbReference>
<dbReference type="NCBIfam" id="NF040546">
    <property type="entry name" value="rSAM_CUAEP"/>
    <property type="match status" value="1"/>
</dbReference>
<dbReference type="Gene3D" id="3.80.30.20">
    <property type="entry name" value="tm_1862 like domain"/>
    <property type="match status" value="1"/>
</dbReference>
<evidence type="ECO:0000256" key="5">
    <source>
        <dbReference type="ARBA" id="ARBA00023014"/>
    </source>
</evidence>
<dbReference type="SUPFAM" id="SSF102114">
    <property type="entry name" value="Radical SAM enzymes"/>
    <property type="match status" value="1"/>
</dbReference>
<dbReference type="AlphaFoldDB" id="A0A538T2Z1"/>
<feature type="domain" description="Elp3/MiaA/NifB-like radical SAM core" evidence="6">
    <location>
        <begin position="175"/>
        <end position="384"/>
    </location>
</feature>
<proteinExistence type="predicted"/>
<dbReference type="InterPro" id="IPR054699">
    <property type="entry name" value="rSAM_CUAEP"/>
</dbReference>
<keyword evidence="3" id="KW-0479">Metal-binding</keyword>
<keyword evidence="4" id="KW-0408">Iron</keyword>
<dbReference type="CDD" id="cd01335">
    <property type="entry name" value="Radical_SAM"/>
    <property type="match status" value="1"/>
</dbReference>
<evidence type="ECO:0000313" key="7">
    <source>
        <dbReference type="EMBL" id="TMQ57983.1"/>
    </source>
</evidence>
<dbReference type="Pfam" id="PF04055">
    <property type="entry name" value="Radical_SAM"/>
    <property type="match status" value="1"/>
</dbReference>
<organism evidence="7 8">
    <name type="scientific">Eiseniibacteriota bacterium</name>
    <dbReference type="NCBI Taxonomy" id="2212470"/>
    <lineage>
        <taxon>Bacteria</taxon>
        <taxon>Candidatus Eiseniibacteriota</taxon>
    </lineage>
</organism>
<gene>
    <name evidence="7" type="ORF">E6K72_03100</name>
</gene>
<keyword evidence="2" id="KW-0949">S-adenosyl-L-methionine</keyword>
<name>A0A538T2Z1_UNCEI</name>
<evidence type="ECO:0000256" key="3">
    <source>
        <dbReference type="ARBA" id="ARBA00022723"/>
    </source>
</evidence>
<dbReference type="InterPro" id="IPR023404">
    <property type="entry name" value="rSAM_horseshoe"/>
</dbReference>
<dbReference type="EMBL" id="VBOS01000095">
    <property type="protein sequence ID" value="TMQ57983.1"/>
    <property type="molecule type" value="Genomic_DNA"/>
</dbReference>
<dbReference type="SFLD" id="SFLDG01082">
    <property type="entry name" value="B12-binding_domain_containing"/>
    <property type="match status" value="1"/>
</dbReference>